<dbReference type="FunFam" id="1.10.275.10:FF:000002">
    <property type="entry name" value="Argininosuccinate lyase"/>
    <property type="match status" value="1"/>
</dbReference>
<feature type="domain" description="Fumarate lyase N-terminal" evidence="2">
    <location>
        <begin position="26"/>
        <end position="314"/>
    </location>
</feature>
<organism evidence="4">
    <name type="scientific">Musca domestica</name>
    <name type="common">House fly</name>
    <dbReference type="NCBI Taxonomy" id="7370"/>
    <lineage>
        <taxon>Eukaryota</taxon>
        <taxon>Metazoa</taxon>
        <taxon>Ecdysozoa</taxon>
        <taxon>Arthropoda</taxon>
        <taxon>Hexapoda</taxon>
        <taxon>Insecta</taxon>
        <taxon>Pterygota</taxon>
        <taxon>Neoptera</taxon>
        <taxon>Endopterygota</taxon>
        <taxon>Diptera</taxon>
        <taxon>Brachycera</taxon>
        <taxon>Muscomorpha</taxon>
        <taxon>Muscoidea</taxon>
        <taxon>Muscidae</taxon>
        <taxon>Musca</taxon>
    </lineage>
</organism>
<dbReference type="FunFam" id="1.10.40.30:FF:000001">
    <property type="entry name" value="Argininosuccinate lyase"/>
    <property type="match status" value="1"/>
</dbReference>
<dbReference type="PANTHER" id="PTHR43814:SF1">
    <property type="entry name" value="ARGININOSUCCINATE LYASE"/>
    <property type="match status" value="1"/>
</dbReference>
<evidence type="ECO:0000256" key="1">
    <source>
        <dbReference type="ARBA" id="ARBA00010755"/>
    </source>
</evidence>
<dbReference type="AlphaFoldDB" id="A0A1I8NIC0"/>
<dbReference type="InterPro" id="IPR009049">
    <property type="entry name" value="Argininosuccinate_lyase"/>
</dbReference>
<comment type="similarity">
    <text evidence="1">Belongs to the lyase 1 family. Argininosuccinate lyase subfamily.</text>
</comment>
<feature type="domain" description="Argininosuccinate lyase C-terminal" evidence="3">
    <location>
        <begin position="379"/>
        <end position="446"/>
    </location>
</feature>
<evidence type="ECO:0000259" key="3">
    <source>
        <dbReference type="Pfam" id="PF14698"/>
    </source>
</evidence>
<evidence type="ECO:0000313" key="4">
    <source>
        <dbReference type="EnsemblMetazoa" id="MDOA015443-PA"/>
    </source>
</evidence>
<evidence type="ECO:0008006" key="5">
    <source>
        <dbReference type="Google" id="ProtNLM"/>
    </source>
</evidence>
<gene>
    <name evidence="4" type="primary">101896006</name>
</gene>
<dbReference type="OrthoDB" id="2561043at2759"/>
<dbReference type="VEuPathDB" id="VectorBase:MDOA015443"/>
<dbReference type="STRING" id="7370.A0A1I8NIC0"/>
<dbReference type="HAMAP" id="MF_00006">
    <property type="entry name" value="Arg_succ_lyase"/>
    <property type="match status" value="1"/>
</dbReference>
<dbReference type="SUPFAM" id="SSF48557">
    <property type="entry name" value="L-aspartase-like"/>
    <property type="match status" value="1"/>
</dbReference>
<dbReference type="GO" id="GO:0005829">
    <property type="term" value="C:cytosol"/>
    <property type="evidence" value="ECO:0007669"/>
    <property type="project" value="TreeGrafter"/>
</dbReference>
<dbReference type="PANTHER" id="PTHR43814">
    <property type="entry name" value="ARGININOSUCCINATE LYASE"/>
    <property type="match status" value="1"/>
</dbReference>
<dbReference type="KEGG" id="mde:101896006"/>
<dbReference type="CDD" id="cd01359">
    <property type="entry name" value="Argininosuccinate_lyase"/>
    <property type="match status" value="1"/>
</dbReference>
<dbReference type="InterPro" id="IPR020557">
    <property type="entry name" value="Fumarate_lyase_CS"/>
</dbReference>
<accession>A0A1I8NIC0</accession>
<dbReference type="eggNOG" id="KOG1316">
    <property type="taxonomic scope" value="Eukaryota"/>
</dbReference>
<dbReference type="RefSeq" id="XP_005181580.2">
    <property type="nucleotide sequence ID" value="XM_005181523.4"/>
</dbReference>
<dbReference type="PROSITE" id="PS00163">
    <property type="entry name" value="FUMARATE_LYASES"/>
    <property type="match status" value="1"/>
</dbReference>
<name>A0A1I8NIC0_MUSDO</name>
<dbReference type="GO" id="GO:0042450">
    <property type="term" value="P:L-arginine biosynthetic process via ornithine"/>
    <property type="evidence" value="ECO:0007669"/>
    <property type="project" value="InterPro"/>
</dbReference>
<sequence>MAQQQQQPQQQKQHQLWGGRFGNNAGKTNECLATLNCSLPVDSRLFADDIDGSKAYAEALAKAGYLTSEECATIQTGFELVRYDWIEGLMKFLPPDEDVHTVNERRLTELIGEVGQKLHTGRSRNDQVITDMKLWMRKAIRETCDSLSQLIDTMCQQAQQNLQVLMPGYTHLQRAQPVLFSHWLLSHAFALREDCLRLCDLRVRANVLPLGSGALAGNPLQIDRVWLAERLGFAAVTANSMHAVGDRDFVVDFVYCCSMVGLHLSRLAEDLIIYATKEFDFIEIADDFSTGSSLMPQKRNPDSLELVRGMSGNLFSCLTGIMMTIKGTPSTYNKDLQFDKQYCFEAFDKLQQALMVTQGVVKTMKLKMQHMESALSADMLATDWAYYLVRKGVPFRKAHHYIGAVVAHAERMSLGINEIPLGDLQQICPHFDVDIFKVADYGGNVEQYDVIGGTATISVTEQLKLLNEFLSGLKKLQ</sequence>
<evidence type="ECO:0000259" key="2">
    <source>
        <dbReference type="Pfam" id="PF00206"/>
    </source>
</evidence>
<dbReference type="Gene3D" id="1.20.200.10">
    <property type="entry name" value="Fumarase/aspartase (Central domain)"/>
    <property type="match status" value="1"/>
</dbReference>
<dbReference type="GO" id="GO:0004056">
    <property type="term" value="F:argininosuccinate lyase activity"/>
    <property type="evidence" value="ECO:0007669"/>
    <property type="project" value="InterPro"/>
</dbReference>
<dbReference type="InterPro" id="IPR008948">
    <property type="entry name" value="L-Aspartase-like"/>
</dbReference>
<dbReference type="Gene3D" id="1.10.275.10">
    <property type="entry name" value="Fumarase/aspartase (N-terminal domain)"/>
    <property type="match status" value="1"/>
</dbReference>
<dbReference type="Pfam" id="PF14698">
    <property type="entry name" value="ASL_C2"/>
    <property type="match status" value="1"/>
</dbReference>
<dbReference type="PRINTS" id="PR00145">
    <property type="entry name" value="ARGSUCLYASE"/>
</dbReference>
<dbReference type="EnsemblMetazoa" id="MDOA015443-RA">
    <property type="protein sequence ID" value="MDOA015443-PA"/>
    <property type="gene ID" value="MDOA015443"/>
</dbReference>
<proteinExistence type="inferred from homology"/>
<dbReference type="NCBIfam" id="TIGR00838">
    <property type="entry name" value="argH"/>
    <property type="match status" value="1"/>
</dbReference>
<dbReference type="Pfam" id="PF00206">
    <property type="entry name" value="Lyase_1"/>
    <property type="match status" value="1"/>
</dbReference>
<dbReference type="InterPro" id="IPR024083">
    <property type="entry name" value="Fumarase/histidase_N"/>
</dbReference>
<dbReference type="FunFam" id="1.20.200.10:FF:000015">
    <property type="entry name" value="argininosuccinate lyase isoform X2"/>
    <property type="match status" value="1"/>
</dbReference>
<dbReference type="InterPro" id="IPR029419">
    <property type="entry name" value="Arg_succ_lyase_C"/>
</dbReference>
<dbReference type="Gene3D" id="1.10.40.30">
    <property type="entry name" value="Fumarase/aspartase (C-terminal domain)"/>
    <property type="match status" value="1"/>
</dbReference>
<dbReference type="InterPro" id="IPR000362">
    <property type="entry name" value="Fumarate_lyase_fam"/>
</dbReference>
<reference evidence="4" key="1">
    <citation type="submission" date="2020-05" db="UniProtKB">
        <authorList>
            <consortium name="EnsemblMetazoa"/>
        </authorList>
    </citation>
    <scope>IDENTIFICATION</scope>
    <source>
        <strain evidence="4">Aabys</strain>
    </source>
</reference>
<dbReference type="PRINTS" id="PR00149">
    <property type="entry name" value="FUMRATELYASE"/>
</dbReference>
<protein>
    <recommendedName>
        <fullName evidence="5">Argininosuccinate lyase</fullName>
    </recommendedName>
</protein>
<dbReference type="VEuPathDB" id="VectorBase:MDOMA2_006774"/>
<dbReference type="InterPro" id="IPR022761">
    <property type="entry name" value="Fumarate_lyase_N"/>
</dbReference>